<dbReference type="EMBL" id="BAHD01000063">
    <property type="protein sequence ID" value="GAB97304.1"/>
    <property type="molecule type" value="Genomic_DNA"/>
</dbReference>
<dbReference type="SUPFAM" id="SSF54909">
    <property type="entry name" value="Dimeric alpha+beta barrel"/>
    <property type="match status" value="1"/>
</dbReference>
<dbReference type="Gene3D" id="3.30.70.1060">
    <property type="entry name" value="Dimeric alpha+beta barrel"/>
    <property type="match status" value="1"/>
</dbReference>
<dbReference type="Proteomes" id="UP000008366">
    <property type="component" value="Unassembled WGS sequence"/>
</dbReference>
<dbReference type="InterPro" id="IPR011008">
    <property type="entry name" value="Dimeric_a/b-barrel"/>
</dbReference>
<name>K6XET5_9MICO</name>
<keyword evidence="4" id="KW-1185">Reference proteome</keyword>
<proteinExistence type="inferred from homology"/>
<gene>
    <name evidence="3" type="ORF">KILIM_063_00160</name>
</gene>
<feature type="domain" description="YCII-related" evidence="2">
    <location>
        <begin position="21"/>
        <end position="111"/>
    </location>
</feature>
<dbReference type="eggNOG" id="COG3795">
    <property type="taxonomic scope" value="Bacteria"/>
</dbReference>
<evidence type="ECO:0000313" key="3">
    <source>
        <dbReference type="EMBL" id="GAB97304.1"/>
    </source>
</evidence>
<dbReference type="STRING" id="1184609.KILIM_063_00160"/>
<dbReference type="PANTHER" id="PTHR35174">
    <property type="entry name" value="BLL7171 PROTEIN-RELATED"/>
    <property type="match status" value="1"/>
</dbReference>
<organism evidence="3 4">
    <name type="scientific">Kineosphaera limosa NBRC 100340</name>
    <dbReference type="NCBI Taxonomy" id="1184609"/>
    <lineage>
        <taxon>Bacteria</taxon>
        <taxon>Bacillati</taxon>
        <taxon>Actinomycetota</taxon>
        <taxon>Actinomycetes</taxon>
        <taxon>Micrococcales</taxon>
        <taxon>Dermatophilaceae</taxon>
        <taxon>Kineosphaera</taxon>
    </lineage>
</organism>
<dbReference type="RefSeq" id="WP_006593836.1">
    <property type="nucleotide sequence ID" value="NZ_BAHD01000063.1"/>
</dbReference>
<sequence length="117" mass="12725">MPTYMFSLIDDESWFDAAEPDMEAEMRLHAEFTAAVEAAGAQVTGGAALERQSSATVVHRDGDNIRITDGPFAEAKEVIGGFYLIDAPDLDTALRLARLCPAPHVEVRPVADLSEYE</sequence>
<dbReference type="AlphaFoldDB" id="K6XET5"/>
<protein>
    <recommendedName>
        <fullName evidence="2">YCII-related domain-containing protein</fullName>
    </recommendedName>
</protein>
<dbReference type="OrthoDB" id="668782at2"/>
<evidence type="ECO:0000313" key="4">
    <source>
        <dbReference type="Proteomes" id="UP000008366"/>
    </source>
</evidence>
<dbReference type="InterPro" id="IPR005545">
    <property type="entry name" value="YCII"/>
</dbReference>
<dbReference type="PANTHER" id="PTHR35174:SF3">
    <property type="entry name" value="BLL7171 PROTEIN"/>
    <property type="match status" value="1"/>
</dbReference>
<comment type="similarity">
    <text evidence="1">Belongs to the YciI family.</text>
</comment>
<comment type="caution">
    <text evidence="3">The sequence shown here is derived from an EMBL/GenBank/DDBJ whole genome shotgun (WGS) entry which is preliminary data.</text>
</comment>
<accession>K6XET5</accession>
<evidence type="ECO:0000256" key="1">
    <source>
        <dbReference type="ARBA" id="ARBA00007689"/>
    </source>
</evidence>
<dbReference type="Pfam" id="PF03795">
    <property type="entry name" value="YCII"/>
    <property type="match status" value="1"/>
</dbReference>
<evidence type="ECO:0000259" key="2">
    <source>
        <dbReference type="Pfam" id="PF03795"/>
    </source>
</evidence>
<reference evidence="3 4" key="1">
    <citation type="submission" date="2012-08" db="EMBL/GenBank/DDBJ databases">
        <title>Whole genome shotgun sequence of Kineosphaera limosa NBRC 100340.</title>
        <authorList>
            <person name="Yoshida I."/>
            <person name="Isaki S."/>
            <person name="Hosoyama A."/>
            <person name="Tsuchikane K."/>
            <person name="Katsumata H."/>
            <person name="Ando Y."/>
            <person name="Ohji S."/>
            <person name="Hamada M."/>
            <person name="Tamura T."/>
            <person name="Yamazoe A."/>
            <person name="Yamazaki S."/>
            <person name="Fujita N."/>
        </authorList>
    </citation>
    <scope>NUCLEOTIDE SEQUENCE [LARGE SCALE GENOMIC DNA]</scope>
    <source>
        <strain evidence="3 4">NBRC 100340</strain>
    </source>
</reference>